<dbReference type="Pfam" id="PF00505">
    <property type="entry name" value="HMG_box"/>
    <property type="match status" value="1"/>
</dbReference>
<feature type="DNA-binding region" description="HMG box" evidence="1">
    <location>
        <begin position="284"/>
        <end position="352"/>
    </location>
</feature>
<reference evidence="3 4" key="1">
    <citation type="journal article" date="2010" name="Cell">
        <title>The genome of Naegleria gruberi illuminates early eukaryotic versatility.</title>
        <authorList>
            <person name="Fritz-Laylin L.K."/>
            <person name="Prochnik S.E."/>
            <person name="Ginger M.L."/>
            <person name="Dacks J.B."/>
            <person name="Carpenter M.L."/>
            <person name="Field M.C."/>
            <person name="Kuo A."/>
            <person name="Paredez A."/>
            <person name="Chapman J."/>
            <person name="Pham J."/>
            <person name="Shu S."/>
            <person name="Neupane R."/>
            <person name="Cipriano M."/>
            <person name="Mancuso J."/>
            <person name="Tu H."/>
            <person name="Salamov A."/>
            <person name="Lindquist E."/>
            <person name="Shapiro H."/>
            <person name="Lucas S."/>
            <person name="Grigoriev I.V."/>
            <person name="Cande W.Z."/>
            <person name="Fulton C."/>
            <person name="Rokhsar D.S."/>
            <person name="Dawson S.C."/>
        </authorList>
    </citation>
    <scope>NUCLEOTIDE SEQUENCE [LARGE SCALE GENOMIC DNA]</scope>
    <source>
        <strain evidence="3 4">NEG-M</strain>
    </source>
</reference>
<evidence type="ECO:0000313" key="3">
    <source>
        <dbReference type="EMBL" id="EFC44181.1"/>
    </source>
</evidence>
<dbReference type="KEGG" id="ngr:NAEGRDRAFT_67815"/>
<dbReference type="GO" id="GO:0005634">
    <property type="term" value="C:nucleus"/>
    <property type="evidence" value="ECO:0007669"/>
    <property type="project" value="UniProtKB-UniRule"/>
</dbReference>
<dbReference type="InParanoid" id="D2VG11"/>
<dbReference type="Gene3D" id="1.10.30.10">
    <property type="entry name" value="High mobility group box domain"/>
    <property type="match status" value="1"/>
</dbReference>
<dbReference type="VEuPathDB" id="AmoebaDB:NAEGRDRAFT_67815"/>
<proteinExistence type="predicted"/>
<dbReference type="GO" id="GO:0003677">
    <property type="term" value="F:DNA binding"/>
    <property type="evidence" value="ECO:0007669"/>
    <property type="project" value="UniProtKB-UniRule"/>
</dbReference>
<dbReference type="PROSITE" id="PS50118">
    <property type="entry name" value="HMG_BOX_2"/>
    <property type="match status" value="1"/>
</dbReference>
<sequence>MANWFDQDLIVANVFLNLNPMEVFHPHSGCLMVCKDWNQIICSAEFAKYYFETSFCVSTPFFNDENCQEFDNLDSPIEHNLEEAIERYILGLEHKIDDEYEEEVNDDEQTVDALDCVKLFENELGTKTKLMWKNNFYRKFLTLVSIMERGDYPPLCNSDSVSDTTPLHEQIGKLLKPLNQNQIDKLNIILKKLQFSKLLTNSIKTRSGKVVIFHDSGLPYILSSFYANVCLGSIVVLNVERQFKSQLSIFLPPCSAEEETTFRDVLCGLLSPILNIIKERKSNIRRPLNTYMLFSQQKVNEIKLKNPTLKIIELARIIVNCWENLNENEQQLFVEEENKLKMEYQRQLENFQYIISGLN</sequence>
<keyword evidence="1" id="KW-0539">Nucleus</keyword>
<dbReference type="InterPro" id="IPR036910">
    <property type="entry name" value="HMG_box_dom_sf"/>
</dbReference>
<dbReference type="GeneID" id="8856726"/>
<evidence type="ECO:0000256" key="1">
    <source>
        <dbReference type="PROSITE-ProRule" id="PRU00267"/>
    </source>
</evidence>
<dbReference type="Proteomes" id="UP000006671">
    <property type="component" value="Unassembled WGS sequence"/>
</dbReference>
<accession>D2VG11</accession>
<dbReference type="EMBL" id="GG738869">
    <property type="protein sequence ID" value="EFC44181.1"/>
    <property type="molecule type" value="Genomic_DNA"/>
</dbReference>
<dbReference type="AlphaFoldDB" id="D2VG11"/>
<dbReference type="SUPFAM" id="SSF47095">
    <property type="entry name" value="HMG-box"/>
    <property type="match status" value="1"/>
</dbReference>
<keyword evidence="1" id="KW-0238">DNA-binding</keyword>
<feature type="domain" description="HMG box" evidence="2">
    <location>
        <begin position="284"/>
        <end position="352"/>
    </location>
</feature>
<name>D2VG11_NAEGR</name>
<dbReference type="RefSeq" id="XP_002676925.1">
    <property type="nucleotide sequence ID" value="XM_002676879.1"/>
</dbReference>
<keyword evidence="4" id="KW-1185">Reference proteome</keyword>
<evidence type="ECO:0000313" key="4">
    <source>
        <dbReference type="Proteomes" id="UP000006671"/>
    </source>
</evidence>
<dbReference type="STRING" id="5762.D2VG11"/>
<dbReference type="InterPro" id="IPR009071">
    <property type="entry name" value="HMG_box_dom"/>
</dbReference>
<organism evidence="4">
    <name type="scientific">Naegleria gruberi</name>
    <name type="common">Amoeba</name>
    <dbReference type="NCBI Taxonomy" id="5762"/>
    <lineage>
        <taxon>Eukaryota</taxon>
        <taxon>Discoba</taxon>
        <taxon>Heterolobosea</taxon>
        <taxon>Tetramitia</taxon>
        <taxon>Eutetramitia</taxon>
        <taxon>Vahlkampfiidae</taxon>
        <taxon>Naegleria</taxon>
    </lineage>
</organism>
<dbReference type="SMART" id="SM00398">
    <property type="entry name" value="HMG"/>
    <property type="match status" value="1"/>
</dbReference>
<gene>
    <name evidence="3" type="ORF">NAEGRDRAFT_67815</name>
</gene>
<dbReference type="OrthoDB" id="1919336at2759"/>
<protein>
    <submittedName>
        <fullName evidence="3">Predicted protein</fullName>
    </submittedName>
</protein>
<evidence type="ECO:0000259" key="2">
    <source>
        <dbReference type="PROSITE" id="PS50118"/>
    </source>
</evidence>